<name>A0A0V1KLH5_9BILA</name>
<evidence type="ECO:0000313" key="1">
    <source>
        <dbReference type="EMBL" id="KRZ48219.1"/>
    </source>
</evidence>
<comment type="caution">
    <text evidence="1">The sequence shown here is derived from an EMBL/GenBank/DDBJ whole genome shotgun (WGS) entry which is preliminary data.</text>
</comment>
<dbReference type="AlphaFoldDB" id="A0A0V1KLH5"/>
<dbReference type="EMBL" id="JYDW01000445">
    <property type="protein sequence ID" value="KRZ48219.1"/>
    <property type="molecule type" value="Genomic_DNA"/>
</dbReference>
<gene>
    <name evidence="1" type="ORF">T02_5622</name>
</gene>
<evidence type="ECO:0000313" key="2">
    <source>
        <dbReference type="Proteomes" id="UP000054721"/>
    </source>
</evidence>
<sequence length="90" mass="9990">MKERKLSDWIISCLSCQAMNLHNPGNCHLYSNENRVSNGPVKLIPVWVNAAASTTRLDGKASILSWFGLAVKRRLGAQPHLGSEDAWVYP</sequence>
<dbReference type="OrthoDB" id="10447407at2759"/>
<protein>
    <submittedName>
        <fullName evidence="1">Uncharacterized protein</fullName>
    </submittedName>
</protein>
<accession>A0A0V1KLH5</accession>
<keyword evidence="2" id="KW-1185">Reference proteome</keyword>
<organism evidence="1 2">
    <name type="scientific">Trichinella nativa</name>
    <dbReference type="NCBI Taxonomy" id="6335"/>
    <lineage>
        <taxon>Eukaryota</taxon>
        <taxon>Metazoa</taxon>
        <taxon>Ecdysozoa</taxon>
        <taxon>Nematoda</taxon>
        <taxon>Enoplea</taxon>
        <taxon>Dorylaimia</taxon>
        <taxon>Trichinellida</taxon>
        <taxon>Trichinellidae</taxon>
        <taxon>Trichinella</taxon>
    </lineage>
</organism>
<dbReference type="Proteomes" id="UP000054721">
    <property type="component" value="Unassembled WGS sequence"/>
</dbReference>
<reference evidence="1 2" key="1">
    <citation type="submission" date="2015-05" db="EMBL/GenBank/DDBJ databases">
        <title>Evolution of Trichinella species and genotypes.</title>
        <authorList>
            <person name="Korhonen P.K."/>
            <person name="Edoardo P."/>
            <person name="Giuseppe L.R."/>
            <person name="Gasser R.B."/>
        </authorList>
    </citation>
    <scope>NUCLEOTIDE SEQUENCE [LARGE SCALE GENOMIC DNA]</scope>
    <source>
        <strain evidence="1">ISS10</strain>
    </source>
</reference>
<proteinExistence type="predicted"/>